<reference evidence="1 2" key="1">
    <citation type="journal article" date="2016" name="Nat. Commun.">
        <title>Thousands of microbial genomes shed light on interconnected biogeochemical processes in an aquifer system.</title>
        <authorList>
            <person name="Anantharaman K."/>
            <person name="Brown C.T."/>
            <person name="Hug L.A."/>
            <person name="Sharon I."/>
            <person name="Castelle C.J."/>
            <person name="Probst A.J."/>
            <person name="Thomas B.C."/>
            <person name="Singh A."/>
            <person name="Wilkins M.J."/>
            <person name="Karaoz U."/>
            <person name="Brodie E.L."/>
            <person name="Williams K.H."/>
            <person name="Hubbard S.S."/>
            <person name="Banfield J.F."/>
        </authorList>
    </citation>
    <scope>NUCLEOTIDE SEQUENCE [LARGE SCALE GENOMIC DNA]</scope>
</reference>
<evidence type="ECO:0000313" key="2">
    <source>
        <dbReference type="Proteomes" id="UP000176532"/>
    </source>
</evidence>
<accession>A0A1F6M866</accession>
<name>A0A1F6M866_9BACT</name>
<sequence length="124" mass="13612">MADVGQKLAVARTLVSGAHLLLVHALPRRRRTELRGPCHLWLLAAHVVAMELGRKVVGLWAGRRGGHVGRLAIGPRTHAEGKDGGTDEQTSSEEHWVLRNIAYDSHGLPHRPHACGHRFICCNC</sequence>
<organism evidence="1 2">
    <name type="scientific">Candidatus Magasanikbacteria bacterium RIFCSPHIGHO2_02_FULL_50_9b</name>
    <dbReference type="NCBI Taxonomy" id="1798682"/>
    <lineage>
        <taxon>Bacteria</taxon>
        <taxon>Candidatus Magasanikiibacteriota</taxon>
    </lineage>
</organism>
<protein>
    <submittedName>
        <fullName evidence="1">Uncharacterized protein</fullName>
    </submittedName>
</protein>
<dbReference type="EMBL" id="MFQD01000034">
    <property type="protein sequence ID" value="OGH67770.1"/>
    <property type="molecule type" value="Genomic_DNA"/>
</dbReference>
<evidence type="ECO:0000313" key="1">
    <source>
        <dbReference type="EMBL" id="OGH67770.1"/>
    </source>
</evidence>
<proteinExistence type="predicted"/>
<gene>
    <name evidence="1" type="ORF">A3C15_02820</name>
</gene>
<dbReference type="AlphaFoldDB" id="A0A1F6M866"/>
<comment type="caution">
    <text evidence="1">The sequence shown here is derived from an EMBL/GenBank/DDBJ whole genome shotgun (WGS) entry which is preliminary data.</text>
</comment>
<dbReference type="Proteomes" id="UP000176532">
    <property type="component" value="Unassembled WGS sequence"/>
</dbReference>